<dbReference type="InterPro" id="IPR007405">
    <property type="entry name" value="Phage_KVP40_Orf299"/>
</dbReference>
<dbReference type="AlphaFoldDB" id="A0A4Q0VN28"/>
<proteinExistence type="predicted"/>
<protein>
    <submittedName>
        <fullName evidence="1">Uncharacterized protein</fullName>
    </submittedName>
</protein>
<name>A0A4Q0VN28_9BACI</name>
<sequence length="172" mass="19605">MNNDLVFYNTSIDQMSFDMVFDHLLQFIKREPTSFYRLAIGTDSQVHPTGTKFITSVHLHRVGKGAWGCLKKEIIPRRVTSLKEKIFLETMYSQEVASLFSNDHISNLAEPLIPHIDNGADLTFEVHLDIGKKGKTKHFIEEMSDRILAIGLQPKIKPESYAASSYANKYTK</sequence>
<dbReference type="PANTHER" id="PTHR39961">
    <property type="entry name" value="HYPOTHETICAL CYTOSOLIC PROTEIN"/>
    <property type="match status" value="1"/>
</dbReference>
<dbReference type="EMBL" id="QOUX01000047">
    <property type="protein sequence ID" value="RXI96543.1"/>
    <property type="molecule type" value="Genomic_DNA"/>
</dbReference>
<accession>A0A4Q0VN28</accession>
<keyword evidence="2" id="KW-1185">Reference proteome</keyword>
<evidence type="ECO:0000313" key="1">
    <source>
        <dbReference type="EMBL" id="RXI96543.1"/>
    </source>
</evidence>
<dbReference type="OrthoDB" id="37369at2"/>
<organism evidence="1 2">
    <name type="scientific">Anaerobacillus alkaliphilus</name>
    <dbReference type="NCBI Taxonomy" id="1548597"/>
    <lineage>
        <taxon>Bacteria</taxon>
        <taxon>Bacillati</taxon>
        <taxon>Bacillota</taxon>
        <taxon>Bacilli</taxon>
        <taxon>Bacillales</taxon>
        <taxon>Bacillaceae</taxon>
        <taxon>Anaerobacillus</taxon>
    </lineage>
</organism>
<dbReference type="Proteomes" id="UP000290649">
    <property type="component" value="Unassembled WGS sequence"/>
</dbReference>
<dbReference type="PANTHER" id="PTHR39961:SF1">
    <property type="entry name" value="DUF458 DOMAIN-CONTAINING PROTEIN"/>
    <property type="match status" value="1"/>
</dbReference>
<dbReference type="Pfam" id="PF04308">
    <property type="entry name" value="RNaseH_like"/>
    <property type="match status" value="1"/>
</dbReference>
<comment type="caution">
    <text evidence="1">The sequence shown here is derived from an EMBL/GenBank/DDBJ whole genome shotgun (WGS) entry which is preliminary data.</text>
</comment>
<evidence type="ECO:0000313" key="2">
    <source>
        <dbReference type="Proteomes" id="UP000290649"/>
    </source>
</evidence>
<dbReference type="RefSeq" id="WP_129080519.1">
    <property type="nucleotide sequence ID" value="NZ_QOUX01000047.1"/>
</dbReference>
<gene>
    <name evidence="1" type="ORF">DS745_22820</name>
</gene>
<reference evidence="1 2" key="1">
    <citation type="journal article" date="2019" name="Int. J. Syst. Evol. Microbiol.">
        <title>Anaerobacillus alkaliphilus sp. nov., a novel alkaliphilic and moderately halophilic bacterium.</title>
        <authorList>
            <person name="Borsodi A.K."/>
            <person name="Aszalos J.M."/>
            <person name="Bihari P."/>
            <person name="Nagy I."/>
            <person name="Schumann P."/>
            <person name="Sproer C."/>
            <person name="Kovacs A.L."/>
            <person name="Boka K."/>
            <person name="Dobosy P."/>
            <person name="Ovari M."/>
            <person name="Szili-Kovacs T."/>
            <person name="Toth E."/>
        </authorList>
    </citation>
    <scope>NUCLEOTIDE SEQUENCE [LARGE SCALE GENOMIC DNA]</scope>
    <source>
        <strain evidence="1 2">B16-10</strain>
    </source>
</reference>